<feature type="signal peptide" evidence="1">
    <location>
        <begin position="1"/>
        <end position="20"/>
    </location>
</feature>
<dbReference type="RefSeq" id="WP_186959035.1">
    <property type="nucleotide sequence ID" value="NZ_JACOOI010000007.1"/>
</dbReference>
<reference evidence="3 4" key="1">
    <citation type="submission" date="2020-08" db="EMBL/GenBank/DDBJ databases">
        <title>Genome public.</title>
        <authorList>
            <person name="Liu C."/>
            <person name="Sun Q."/>
        </authorList>
    </citation>
    <scope>NUCLEOTIDE SEQUENCE [LARGE SCALE GENOMIC DNA]</scope>
    <source>
        <strain evidence="3 4">BX2</strain>
    </source>
</reference>
<sequence length="968" mass="108925">MKSLFITVTLLSIFSVVALADSKIPEESIDCQVARYYKYRADKQAGRQIFVSYNGVKPLKNAYIEVVAGDRKEQTPLSTGRPDSIPVLLPADLGVSKDDTILVNLVLNKKNTISKQVVVPYARQWTVYIYPHSHVDIGYTNTQANVELIHKRNLEYAMELAEKTKDYPDGARFVWNPEVTWPIERYLKTESKEKCDKLIRAIKEGQIAVDAGYVSTNTSSANDEELFELFNYGKKLEKLTGKKVETMVQVDIPGVSWGVVPVASQLGIPYCLALFNGTDRVGLAHEISFKPFWWQGADGKSKVLFLQPGAYTPGAHNKGYMFWPKMAGQTDPDKLLRVVKTDNPRAHFIDPYINQMLPELEKADYYPYDIFPMTWCMADNTPIDYDLPEAVKSWNEEFAFPHLKICTATEMMSAFDHKYGDQLPVLKGDFTEYWTDGLGSKAAFTGHHREVKEDLVQTETLWSMLKPETAAPRTAFEEAWRNVILGTEHTWAYMNPSQQPICDIILNVKLDYFRNSDKMQKELFAETVKEITGESATISLFNTSSWTRSEVVRLPEDISGKYASVVDAETGREVTSQRLSTGELAFWAENVGALGAKQYRLSTKPAKKQASPAIKDNVLDNGLVRVVISQETGDVVSLLYDGEEFVDSKSMCAINSYRYLHGNDEGSRATKAYNIKIRVKENGPLVNSLLVESDAEGCNSLHREVSVVAGQSYVSFNNVLDKIATTDKEGVHFGFAFDLDRPVIHVDLPWGVMEVEKDQLAEGNRNWLALQRWLNLSDNEKNVTWCSLNACAFEVGEMSANILGGAFKSPEWIRKIKPSSTIYSWALNNHWHTNFALSQDGSIKFEYRVQPAKGAYKAADANRFGMEQIRPMIAVPVDQQFTYSPNMKLSGDESVVVSMIKTIEEGKSQIVRLRSVSDNDQVVFLAWDTKKPRRVSLCKSGEEPGSEQIADGKIRVPAMGFATVRLDW</sequence>
<proteinExistence type="predicted"/>
<accession>A0ABR7DZI8</accession>
<dbReference type="InterPro" id="IPR013780">
    <property type="entry name" value="Glyco_hydro_b"/>
</dbReference>
<dbReference type="Gene3D" id="3.20.110.10">
    <property type="entry name" value="Glycoside hydrolase 38, N terminal domain"/>
    <property type="match status" value="1"/>
</dbReference>
<dbReference type="Gene3D" id="2.70.98.30">
    <property type="entry name" value="Golgi alpha-mannosidase II, domain 4"/>
    <property type="match status" value="1"/>
</dbReference>
<protein>
    <submittedName>
        <fullName evidence="3">Glycosyl hydrolase</fullName>
    </submittedName>
</protein>
<evidence type="ECO:0000259" key="2">
    <source>
        <dbReference type="Pfam" id="PF01074"/>
    </source>
</evidence>
<dbReference type="GO" id="GO:0016787">
    <property type="term" value="F:hydrolase activity"/>
    <property type="evidence" value="ECO:0007669"/>
    <property type="project" value="UniProtKB-KW"/>
</dbReference>
<dbReference type="InterPro" id="IPR027291">
    <property type="entry name" value="Glyco_hydro_38_N_sf"/>
</dbReference>
<dbReference type="PANTHER" id="PTHR46017:SF1">
    <property type="entry name" value="ALPHA-MANNOSIDASE 2C1"/>
    <property type="match status" value="1"/>
</dbReference>
<evidence type="ECO:0000313" key="4">
    <source>
        <dbReference type="Proteomes" id="UP000644010"/>
    </source>
</evidence>
<comment type="caution">
    <text evidence="3">The sequence shown here is derived from an EMBL/GenBank/DDBJ whole genome shotgun (WGS) entry which is preliminary data.</text>
</comment>
<gene>
    <name evidence="3" type="ORF">H8S77_08330</name>
</gene>
<dbReference type="InterPro" id="IPR011013">
    <property type="entry name" value="Gal_mutarotase_sf_dom"/>
</dbReference>
<keyword evidence="3" id="KW-0378">Hydrolase</keyword>
<evidence type="ECO:0000313" key="3">
    <source>
        <dbReference type="EMBL" id="MBC5642892.1"/>
    </source>
</evidence>
<dbReference type="CDD" id="cd10791">
    <property type="entry name" value="GH38N_AMII_like_1"/>
    <property type="match status" value="1"/>
</dbReference>
<feature type="chain" id="PRO_5046934145" evidence="1">
    <location>
        <begin position="21"/>
        <end position="968"/>
    </location>
</feature>
<keyword evidence="1" id="KW-0732">Signal</keyword>
<dbReference type="SUPFAM" id="SSF74650">
    <property type="entry name" value="Galactose mutarotase-like"/>
    <property type="match status" value="1"/>
</dbReference>
<name>A0ABR7DZI8_9BACT</name>
<dbReference type="PANTHER" id="PTHR46017">
    <property type="entry name" value="ALPHA-MANNOSIDASE 2C1"/>
    <property type="match status" value="1"/>
</dbReference>
<organism evidence="3 4">
    <name type="scientific">Parabacteroides segnis</name>
    <dbReference type="NCBI Taxonomy" id="2763058"/>
    <lineage>
        <taxon>Bacteria</taxon>
        <taxon>Pseudomonadati</taxon>
        <taxon>Bacteroidota</taxon>
        <taxon>Bacteroidia</taxon>
        <taxon>Bacteroidales</taxon>
        <taxon>Tannerellaceae</taxon>
        <taxon>Parabacteroides</taxon>
    </lineage>
</organism>
<dbReference type="Proteomes" id="UP000644010">
    <property type="component" value="Unassembled WGS sequence"/>
</dbReference>
<dbReference type="Gene3D" id="2.60.40.1180">
    <property type="entry name" value="Golgi alpha-mannosidase II"/>
    <property type="match status" value="1"/>
</dbReference>
<evidence type="ECO:0000256" key="1">
    <source>
        <dbReference type="SAM" id="SignalP"/>
    </source>
</evidence>
<dbReference type="InterPro" id="IPR000602">
    <property type="entry name" value="Glyco_hydro_38_N"/>
</dbReference>
<dbReference type="SUPFAM" id="SSF88713">
    <property type="entry name" value="Glycoside hydrolase/deacetylase"/>
    <property type="match status" value="1"/>
</dbReference>
<dbReference type="Pfam" id="PF01074">
    <property type="entry name" value="Glyco_hydro_38N"/>
    <property type="match status" value="1"/>
</dbReference>
<feature type="domain" description="Glycoside hydrolase family 38 N-terminal" evidence="2">
    <location>
        <begin position="126"/>
        <end position="341"/>
    </location>
</feature>
<dbReference type="InterPro" id="IPR011330">
    <property type="entry name" value="Glyco_hydro/deAcase_b/a-brl"/>
</dbReference>
<keyword evidence="4" id="KW-1185">Reference proteome</keyword>
<dbReference type="EMBL" id="JACOOI010000007">
    <property type="protein sequence ID" value="MBC5642892.1"/>
    <property type="molecule type" value="Genomic_DNA"/>
</dbReference>